<dbReference type="GO" id="GO:0016301">
    <property type="term" value="F:kinase activity"/>
    <property type="evidence" value="ECO:0007669"/>
    <property type="project" value="UniProtKB-KW"/>
</dbReference>
<evidence type="ECO:0000256" key="3">
    <source>
        <dbReference type="ARBA" id="ARBA00022741"/>
    </source>
</evidence>
<evidence type="ECO:0000256" key="1">
    <source>
        <dbReference type="ARBA" id="ARBA00009670"/>
    </source>
</evidence>
<dbReference type="InterPro" id="IPR051409">
    <property type="entry name" value="Atypical_kinase_ADCK"/>
</dbReference>
<dbReference type="STRING" id="1121869.SAMN03084138_00511"/>
<keyword evidence="6" id="KW-0418">Kinase</keyword>
<keyword evidence="3" id="KW-0547">Nucleotide-binding</keyword>
<name>A0A1I5K8B4_9GAMM</name>
<dbReference type="SUPFAM" id="SSF56112">
    <property type="entry name" value="Protein kinase-like (PK-like)"/>
    <property type="match status" value="1"/>
</dbReference>
<proteinExistence type="inferred from homology"/>
<sequence>MAEFDDGKKIPSNRLSRVGMFGSVVTKVATNMAAEGAKQMLSGKRPKAKDLLLTPKNISSVTDQLAQLRGAAMKVGQLLSMDAGDALPKELTDILAKLRSNASPMPAKQLADVLAQEWGADWQQHFVSFNFKPIAAASIGQVHFAYGDDGAELAVKVQYPGIKKSISSDVDNVVTLLRLTGLVPKEVDYKELLEEAKKQLHDEANYCLESDMLQTFATHLKNDERYLVPRAVEALTTPSILTMSYEHGEPIESLSDLPQDARDTLIENLFHLLFREVFEFQLVQTDPNFANYLYQTDTGKIVLLDFGATRQYPDNISEGYQKLLSAAMEDDREAMSEALKQIGFFSKTILPEQHAAVVNLVAIACEPLKYNGDYDFGTSDLAVRIRESGMALSMEQGYWHTPPADALFLHRKIGGLYLLAARLNARVNIRRLFTPFLLPVALNADEQKAAG</sequence>
<evidence type="ECO:0000256" key="4">
    <source>
        <dbReference type="ARBA" id="ARBA00022840"/>
    </source>
</evidence>
<dbReference type="GeneID" id="35872882"/>
<keyword evidence="6" id="KW-0830">Ubiquinone</keyword>
<dbReference type="PANTHER" id="PTHR43851:SF3">
    <property type="entry name" value="COENZYME Q8"/>
    <property type="match status" value="1"/>
</dbReference>
<keyword evidence="2" id="KW-0808">Transferase</keyword>
<keyword evidence="4" id="KW-0067">ATP-binding</keyword>
<dbReference type="Proteomes" id="UP000182692">
    <property type="component" value="Unassembled WGS sequence"/>
</dbReference>
<protein>
    <submittedName>
        <fullName evidence="6">Predicted unusual protein kinase regulating ubiquinone biosynthesis, AarF/ABC1/UbiB family</fullName>
    </submittedName>
</protein>
<dbReference type="CDD" id="cd13970">
    <property type="entry name" value="ABC1_ADCK3"/>
    <property type="match status" value="1"/>
</dbReference>
<dbReference type="InterPro" id="IPR004147">
    <property type="entry name" value="ABC1_dom"/>
</dbReference>
<evidence type="ECO:0000313" key="6">
    <source>
        <dbReference type="EMBL" id="SFO81208.1"/>
    </source>
</evidence>
<accession>A0A1I5K8B4</accession>
<gene>
    <name evidence="6" type="ORF">SAMN03084138_00511</name>
</gene>
<dbReference type="InterPro" id="IPR034646">
    <property type="entry name" value="ADCK3_dom"/>
</dbReference>
<dbReference type="AlphaFoldDB" id="A0A1I5K8B4"/>
<dbReference type="EMBL" id="FOWR01000003">
    <property type="protein sequence ID" value="SFO81208.1"/>
    <property type="molecule type" value="Genomic_DNA"/>
</dbReference>
<dbReference type="OrthoDB" id="9795390at2"/>
<evidence type="ECO:0000313" key="7">
    <source>
        <dbReference type="Proteomes" id="UP000182692"/>
    </source>
</evidence>
<dbReference type="GO" id="GO:0006744">
    <property type="term" value="P:ubiquinone biosynthetic process"/>
    <property type="evidence" value="ECO:0007669"/>
    <property type="project" value="TreeGrafter"/>
</dbReference>
<evidence type="ECO:0000259" key="5">
    <source>
        <dbReference type="Pfam" id="PF03109"/>
    </source>
</evidence>
<dbReference type="GO" id="GO:0005524">
    <property type="term" value="F:ATP binding"/>
    <property type="evidence" value="ECO:0007669"/>
    <property type="project" value="UniProtKB-KW"/>
</dbReference>
<dbReference type="Pfam" id="PF03109">
    <property type="entry name" value="ABC1"/>
    <property type="match status" value="1"/>
</dbReference>
<organism evidence="6 7">
    <name type="scientific">Enterovibrio norvegicus DSM 15893</name>
    <dbReference type="NCBI Taxonomy" id="1121869"/>
    <lineage>
        <taxon>Bacteria</taxon>
        <taxon>Pseudomonadati</taxon>
        <taxon>Pseudomonadota</taxon>
        <taxon>Gammaproteobacteria</taxon>
        <taxon>Vibrionales</taxon>
        <taxon>Vibrionaceae</taxon>
        <taxon>Enterovibrio</taxon>
    </lineage>
</organism>
<evidence type="ECO:0000256" key="2">
    <source>
        <dbReference type="ARBA" id="ARBA00022679"/>
    </source>
</evidence>
<dbReference type="PANTHER" id="PTHR43851">
    <property type="match status" value="1"/>
</dbReference>
<reference evidence="6 7" key="1">
    <citation type="submission" date="2016-10" db="EMBL/GenBank/DDBJ databases">
        <authorList>
            <person name="de Groot N.N."/>
        </authorList>
    </citation>
    <scope>NUCLEOTIDE SEQUENCE [LARGE SCALE GENOMIC DNA]</scope>
    <source>
        <strain evidence="6 7">DSM 15893</strain>
    </source>
</reference>
<comment type="similarity">
    <text evidence="1">Belongs to the protein kinase superfamily. ADCK protein kinase family.</text>
</comment>
<dbReference type="RefSeq" id="WP_017014760.1">
    <property type="nucleotide sequence ID" value="NZ_FOWR01000003.1"/>
</dbReference>
<dbReference type="InterPro" id="IPR011009">
    <property type="entry name" value="Kinase-like_dom_sf"/>
</dbReference>
<feature type="domain" description="ABC1 atypical kinase-like" evidence="5">
    <location>
        <begin position="97"/>
        <end position="338"/>
    </location>
</feature>